<protein>
    <recommendedName>
        <fullName evidence="4">Ig-like domain-containing protein</fullName>
    </recommendedName>
</protein>
<gene>
    <name evidence="2" type="ORF">JK358_13115</name>
</gene>
<comment type="caution">
    <text evidence="2">The sequence shown here is derived from an EMBL/GenBank/DDBJ whole genome shotgun (WGS) entry which is preliminary data.</text>
</comment>
<keyword evidence="3" id="KW-1185">Reference proteome</keyword>
<proteinExistence type="predicted"/>
<evidence type="ECO:0008006" key="4">
    <source>
        <dbReference type="Google" id="ProtNLM"/>
    </source>
</evidence>
<dbReference type="RefSeq" id="WP_201947198.1">
    <property type="nucleotide sequence ID" value="NZ_JAERRJ010000004.1"/>
</dbReference>
<feature type="chain" id="PRO_5047014564" description="Ig-like domain-containing protein" evidence="1">
    <location>
        <begin position="31"/>
        <end position="150"/>
    </location>
</feature>
<dbReference type="EMBL" id="JAERRJ010000004">
    <property type="protein sequence ID" value="MBL1075334.1"/>
    <property type="molecule type" value="Genomic_DNA"/>
</dbReference>
<evidence type="ECO:0000313" key="2">
    <source>
        <dbReference type="EMBL" id="MBL1075334.1"/>
    </source>
</evidence>
<name>A0ABS1M560_9NOCA</name>
<dbReference type="Proteomes" id="UP000602198">
    <property type="component" value="Unassembled WGS sequence"/>
</dbReference>
<keyword evidence="1" id="KW-0732">Signal</keyword>
<accession>A0ABS1M560</accession>
<feature type="signal peptide" evidence="1">
    <location>
        <begin position="1"/>
        <end position="30"/>
    </location>
</feature>
<evidence type="ECO:0000256" key="1">
    <source>
        <dbReference type="SAM" id="SignalP"/>
    </source>
</evidence>
<organism evidence="2 3">
    <name type="scientific">Nocardia acididurans</name>
    <dbReference type="NCBI Taxonomy" id="2802282"/>
    <lineage>
        <taxon>Bacteria</taxon>
        <taxon>Bacillati</taxon>
        <taxon>Actinomycetota</taxon>
        <taxon>Actinomycetes</taxon>
        <taxon>Mycobacteriales</taxon>
        <taxon>Nocardiaceae</taxon>
        <taxon>Nocardia</taxon>
    </lineage>
</organism>
<evidence type="ECO:0000313" key="3">
    <source>
        <dbReference type="Proteomes" id="UP000602198"/>
    </source>
</evidence>
<sequence>MITTSRTWRNSLLVLAACGLPIALAPTANAQIDSVEVKKTVDWENCGLVGAACEVIALTSGADKANPVTMTLNGVPFGERTPYTAGWDGAQYQARFWWVPSKAGTYTIVVNQGASSRTTTFSVCSESAVLSGSAAAVVCKLTGGSSSGSR</sequence>
<reference evidence="2 3" key="1">
    <citation type="submission" date="2021-01" db="EMBL/GenBank/DDBJ databases">
        <title>WGS of actinomycetes isolated from Thailand.</title>
        <authorList>
            <person name="Thawai C."/>
        </authorList>
    </citation>
    <scope>NUCLEOTIDE SEQUENCE [LARGE SCALE GENOMIC DNA]</scope>
    <source>
        <strain evidence="2 3">LPG 2</strain>
    </source>
</reference>